<comment type="subcellular location">
    <subcellularLocation>
        <location evidence="2">Membrane</location>
        <topology evidence="2">Single-pass membrane protein</topology>
    </subcellularLocation>
</comment>
<gene>
    <name evidence="12" type="ORF">STAS_06898</name>
</gene>
<dbReference type="InterPro" id="IPR036396">
    <property type="entry name" value="Cyt_P450_sf"/>
</dbReference>
<dbReference type="GO" id="GO:0004497">
    <property type="term" value="F:monooxygenase activity"/>
    <property type="evidence" value="ECO:0007669"/>
    <property type="project" value="UniProtKB-KW"/>
</dbReference>
<dbReference type="PRINTS" id="PR00463">
    <property type="entry name" value="EP450I"/>
</dbReference>
<organism evidence="12 13">
    <name type="scientific">Striga asiatica</name>
    <name type="common">Asiatic witchweed</name>
    <name type="synonym">Buchnera asiatica</name>
    <dbReference type="NCBI Taxonomy" id="4170"/>
    <lineage>
        <taxon>Eukaryota</taxon>
        <taxon>Viridiplantae</taxon>
        <taxon>Streptophyta</taxon>
        <taxon>Embryophyta</taxon>
        <taxon>Tracheophyta</taxon>
        <taxon>Spermatophyta</taxon>
        <taxon>Magnoliopsida</taxon>
        <taxon>eudicotyledons</taxon>
        <taxon>Gunneridae</taxon>
        <taxon>Pentapetalae</taxon>
        <taxon>asterids</taxon>
        <taxon>lamiids</taxon>
        <taxon>Lamiales</taxon>
        <taxon>Orobanchaceae</taxon>
        <taxon>Buchnereae</taxon>
        <taxon>Striga</taxon>
    </lineage>
</organism>
<evidence type="ECO:0000256" key="1">
    <source>
        <dbReference type="ARBA" id="ARBA00001971"/>
    </source>
</evidence>
<dbReference type="PRINTS" id="PR00385">
    <property type="entry name" value="P450"/>
</dbReference>
<feature type="signal peptide" evidence="11">
    <location>
        <begin position="1"/>
        <end position="24"/>
    </location>
</feature>
<dbReference type="GO" id="GO:0020037">
    <property type="term" value="F:heme binding"/>
    <property type="evidence" value="ECO:0007669"/>
    <property type="project" value="InterPro"/>
</dbReference>
<evidence type="ECO:0000256" key="8">
    <source>
        <dbReference type="ARBA" id="ARBA00023033"/>
    </source>
</evidence>
<dbReference type="PROSITE" id="PS00086">
    <property type="entry name" value="CYTOCHROME_P450"/>
    <property type="match status" value="2"/>
</dbReference>
<dbReference type="GO" id="GO:0016705">
    <property type="term" value="F:oxidoreductase activity, acting on paired donors, with incorporation or reduction of molecular oxygen"/>
    <property type="evidence" value="ECO:0007669"/>
    <property type="project" value="InterPro"/>
</dbReference>
<dbReference type="FunFam" id="1.10.630.10:FF:000126">
    <property type="entry name" value="Predicted protein"/>
    <property type="match status" value="2"/>
</dbReference>
<reference evidence="13" key="1">
    <citation type="journal article" date="2019" name="Curr. Biol.">
        <title>Genome Sequence of Striga asiatica Provides Insight into the Evolution of Plant Parasitism.</title>
        <authorList>
            <person name="Yoshida S."/>
            <person name="Kim S."/>
            <person name="Wafula E.K."/>
            <person name="Tanskanen J."/>
            <person name="Kim Y.M."/>
            <person name="Honaas L."/>
            <person name="Yang Z."/>
            <person name="Spallek T."/>
            <person name="Conn C.E."/>
            <person name="Ichihashi Y."/>
            <person name="Cheong K."/>
            <person name="Cui S."/>
            <person name="Der J.P."/>
            <person name="Gundlach H."/>
            <person name="Jiao Y."/>
            <person name="Hori C."/>
            <person name="Ishida J.K."/>
            <person name="Kasahara H."/>
            <person name="Kiba T."/>
            <person name="Kim M.S."/>
            <person name="Koo N."/>
            <person name="Laohavisit A."/>
            <person name="Lee Y.H."/>
            <person name="Lumba S."/>
            <person name="McCourt P."/>
            <person name="Mortimer J.C."/>
            <person name="Mutuku J.M."/>
            <person name="Nomura T."/>
            <person name="Sasaki-Sekimoto Y."/>
            <person name="Seto Y."/>
            <person name="Wang Y."/>
            <person name="Wakatake T."/>
            <person name="Sakakibara H."/>
            <person name="Demura T."/>
            <person name="Yamaguchi S."/>
            <person name="Yoneyama K."/>
            <person name="Manabe R.I."/>
            <person name="Nelson D.C."/>
            <person name="Schulman A.H."/>
            <person name="Timko M.P."/>
            <person name="dePamphilis C.W."/>
            <person name="Choi D."/>
            <person name="Shirasu K."/>
        </authorList>
    </citation>
    <scope>NUCLEOTIDE SEQUENCE [LARGE SCALE GENOMIC DNA]</scope>
    <source>
        <strain evidence="13">cv. UVA1</strain>
    </source>
</reference>
<dbReference type="PANTHER" id="PTHR47947:SF24">
    <property type="entry name" value="ISOFLAVONE 2'-HYDROXYLASE-LIKE"/>
    <property type="match status" value="1"/>
</dbReference>
<name>A0A5A7PDS4_STRAF</name>
<evidence type="ECO:0000256" key="10">
    <source>
        <dbReference type="RuleBase" id="RU000461"/>
    </source>
</evidence>
<evidence type="ECO:0000256" key="3">
    <source>
        <dbReference type="ARBA" id="ARBA00010617"/>
    </source>
</evidence>
<evidence type="ECO:0000256" key="4">
    <source>
        <dbReference type="ARBA" id="ARBA00022617"/>
    </source>
</evidence>
<keyword evidence="6 10" id="KW-0560">Oxidoreductase</keyword>
<comment type="caution">
    <text evidence="12">The sequence shown here is derived from an EMBL/GenBank/DDBJ whole genome shotgun (WGS) entry which is preliminary data.</text>
</comment>
<keyword evidence="8 10" id="KW-0503">Monooxygenase</keyword>
<evidence type="ECO:0000256" key="11">
    <source>
        <dbReference type="SAM" id="SignalP"/>
    </source>
</evidence>
<dbReference type="EMBL" id="BKCP01004405">
    <property type="protein sequence ID" value="GER30929.1"/>
    <property type="molecule type" value="Genomic_DNA"/>
</dbReference>
<keyword evidence="7 9" id="KW-0408">Iron</keyword>
<dbReference type="InterPro" id="IPR017972">
    <property type="entry name" value="Cyt_P450_CS"/>
</dbReference>
<evidence type="ECO:0000313" key="12">
    <source>
        <dbReference type="EMBL" id="GER30929.1"/>
    </source>
</evidence>
<dbReference type="GO" id="GO:0005506">
    <property type="term" value="F:iron ion binding"/>
    <property type="evidence" value="ECO:0007669"/>
    <property type="project" value="InterPro"/>
</dbReference>
<protein>
    <submittedName>
        <fullName evidence="12">Cytochrome P450</fullName>
    </submittedName>
</protein>
<feature type="binding site" description="axial binding residue" evidence="9">
    <location>
        <position position="339"/>
    </location>
    <ligand>
        <name>heme</name>
        <dbReference type="ChEBI" id="CHEBI:30413"/>
    </ligand>
    <ligandPart>
        <name>Fe</name>
        <dbReference type="ChEBI" id="CHEBI:18248"/>
    </ligandPart>
</feature>
<sequence length="625" mass="69525">MEISWLYPSLTLLLILLISLKSFSQKGKNHKLPPSPARALPILGHLHLLKTPIHRTYHRLAQKAGPIFSLRLGRRLAVVVSSSDLVEECFTRNDVVLANRPRLMIGKFIGYNYTTLAGSPYGDHWRNLRRLTTIEVFSGARLNTFNSIRHDEVRLLLRKLHNWASSSSGGFARVELRSVVLEVTFNNIMRMVAGKRYFGVMLLAGTDTSAVTIEWAMSALLNNPEKLNKARIEIDNLVGKDRLIEESDLSNLPYLQHVISETFRLFPAAPLLVPHEASSDCTIGGYHIPRGTILIVNAWAIHRDPKIWDDPTSFIPERFEAGEVGPTKLIPFGMGRRSCPGMGLAQRMVGLTLGSLIQGFEWQRVDEALVDLAEGTGTSMPKVIPLEAMCKSRDVLQNVFGGAVTFNNIMRMVAGKRYFGVMLLAGTDTSAVTVEWAMSALLNNPDKLRKARIEIDNLVGKDRLINESDLSNLSYLQDIISETFRLFPAGPLLVHHEASSDCTIGGYHIPRGTILIVNAWGIHRDPKIWDDPTSFIPERFEAGEVEPTKLIPFGMGRRSCPGMGLAQRMVGLTLGSLIQGFEWHRVDEALVDLAEWTGTSMPKVIPLEAMCKSRDLLHNVFGGAV</sequence>
<dbReference type="AlphaFoldDB" id="A0A5A7PDS4"/>
<dbReference type="GO" id="GO:0016020">
    <property type="term" value="C:membrane"/>
    <property type="evidence" value="ECO:0007669"/>
    <property type="project" value="UniProtKB-SubCell"/>
</dbReference>
<evidence type="ECO:0000256" key="9">
    <source>
        <dbReference type="PIRSR" id="PIRSR602401-1"/>
    </source>
</evidence>
<dbReference type="SUPFAM" id="SSF48264">
    <property type="entry name" value="Cytochrome P450"/>
    <property type="match status" value="2"/>
</dbReference>
<evidence type="ECO:0000313" key="13">
    <source>
        <dbReference type="Proteomes" id="UP000325081"/>
    </source>
</evidence>
<evidence type="ECO:0000256" key="5">
    <source>
        <dbReference type="ARBA" id="ARBA00022723"/>
    </source>
</evidence>
<dbReference type="InterPro" id="IPR002401">
    <property type="entry name" value="Cyt_P450_E_grp-I"/>
</dbReference>
<keyword evidence="5 9" id="KW-0479">Metal-binding</keyword>
<feature type="chain" id="PRO_5022775367" evidence="11">
    <location>
        <begin position="25"/>
        <end position="625"/>
    </location>
</feature>
<comment type="similarity">
    <text evidence="3 10">Belongs to the cytochrome P450 family.</text>
</comment>
<dbReference type="OrthoDB" id="1055148at2759"/>
<accession>A0A5A7PDS4</accession>
<comment type="cofactor">
    <cofactor evidence="1 9">
        <name>heme</name>
        <dbReference type="ChEBI" id="CHEBI:30413"/>
    </cofactor>
</comment>
<dbReference type="InterPro" id="IPR001128">
    <property type="entry name" value="Cyt_P450"/>
</dbReference>
<keyword evidence="4 9" id="KW-0349">Heme</keyword>
<keyword evidence="11" id="KW-0732">Signal</keyword>
<proteinExistence type="inferred from homology"/>
<keyword evidence="13" id="KW-1185">Reference proteome</keyword>
<dbReference type="InterPro" id="IPR050651">
    <property type="entry name" value="Plant_Cytochrome_P450_Monoox"/>
</dbReference>
<evidence type="ECO:0000256" key="7">
    <source>
        <dbReference type="ARBA" id="ARBA00023004"/>
    </source>
</evidence>
<evidence type="ECO:0000256" key="2">
    <source>
        <dbReference type="ARBA" id="ARBA00004167"/>
    </source>
</evidence>
<dbReference type="PANTHER" id="PTHR47947">
    <property type="entry name" value="CYTOCHROME P450 82C3-RELATED"/>
    <property type="match status" value="1"/>
</dbReference>
<dbReference type="Proteomes" id="UP000325081">
    <property type="component" value="Unassembled WGS sequence"/>
</dbReference>
<dbReference type="Gene3D" id="1.10.630.10">
    <property type="entry name" value="Cytochrome P450"/>
    <property type="match status" value="3"/>
</dbReference>
<evidence type="ECO:0000256" key="6">
    <source>
        <dbReference type="ARBA" id="ARBA00023002"/>
    </source>
</evidence>
<dbReference type="Pfam" id="PF00067">
    <property type="entry name" value="p450"/>
    <property type="match status" value="3"/>
</dbReference>